<feature type="transmembrane region" description="Helical" evidence="1">
    <location>
        <begin position="141"/>
        <end position="160"/>
    </location>
</feature>
<evidence type="ECO:0000313" key="2">
    <source>
        <dbReference type="EMBL" id="MFC3144910.1"/>
    </source>
</evidence>
<keyword evidence="1" id="KW-0472">Membrane</keyword>
<gene>
    <name evidence="2" type="ORF">ACFOGP_19475</name>
</gene>
<reference evidence="3" key="1">
    <citation type="journal article" date="2019" name="Int. J. Syst. Evol. Microbiol.">
        <title>The Global Catalogue of Microorganisms (GCM) 10K type strain sequencing project: providing services to taxonomists for standard genome sequencing and annotation.</title>
        <authorList>
            <consortium name="The Broad Institute Genomics Platform"/>
            <consortium name="The Broad Institute Genome Sequencing Center for Infectious Disease"/>
            <person name="Wu L."/>
            <person name="Ma J."/>
        </authorList>
    </citation>
    <scope>NUCLEOTIDE SEQUENCE [LARGE SCALE GENOMIC DNA]</scope>
    <source>
        <strain evidence="3">KCTC 52366</strain>
    </source>
</reference>
<dbReference type="InterPro" id="IPR052712">
    <property type="entry name" value="Acid_resist_chaperone_HdeD"/>
</dbReference>
<name>A0ABV7GXG4_9RHOB</name>
<dbReference type="PANTHER" id="PTHR34989:SF1">
    <property type="entry name" value="PROTEIN HDED"/>
    <property type="match status" value="1"/>
</dbReference>
<keyword evidence="1" id="KW-1133">Transmembrane helix</keyword>
<feature type="transmembrane region" description="Helical" evidence="1">
    <location>
        <begin position="166"/>
        <end position="186"/>
    </location>
</feature>
<dbReference type="Proteomes" id="UP001595632">
    <property type="component" value="Unassembled WGS sequence"/>
</dbReference>
<proteinExistence type="predicted"/>
<sequence length="190" mass="20126">MSDPLNDPGHQPGQPPEELLEAIRAHKGWFTFLGAALLIAGVVALLFPLVASIAAKVMVGWIMLVAGGINLWAAFQTRSWGSTIWNALIAVLSLAVGVYLAFFPMTGLVALTLLLGLTFAAQGVFEVLIGLQNRQTRGWGFLVLSGALSLVLGILLMFGLPSTAEWALGLMLGIHFVSSGISLLMLSRSV</sequence>
<keyword evidence="1" id="KW-0812">Transmembrane</keyword>
<keyword evidence="3" id="KW-1185">Reference proteome</keyword>
<dbReference type="Pfam" id="PF03729">
    <property type="entry name" value="DUF308"/>
    <property type="match status" value="1"/>
</dbReference>
<dbReference type="EMBL" id="JBHRTB010000010">
    <property type="protein sequence ID" value="MFC3144910.1"/>
    <property type="molecule type" value="Genomic_DNA"/>
</dbReference>
<evidence type="ECO:0000256" key="1">
    <source>
        <dbReference type="SAM" id="Phobius"/>
    </source>
</evidence>
<dbReference type="InterPro" id="IPR005325">
    <property type="entry name" value="DUF308_memb"/>
</dbReference>
<feature type="transmembrane region" description="Helical" evidence="1">
    <location>
        <begin position="53"/>
        <end position="72"/>
    </location>
</feature>
<dbReference type="PANTHER" id="PTHR34989">
    <property type="entry name" value="PROTEIN HDED"/>
    <property type="match status" value="1"/>
</dbReference>
<comment type="caution">
    <text evidence="2">The sequence shown here is derived from an EMBL/GenBank/DDBJ whole genome shotgun (WGS) entry which is preliminary data.</text>
</comment>
<feature type="transmembrane region" description="Helical" evidence="1">
    <location>
        <begin position="108"/>
        <end position="129"/>
    </location>
</feature>
<feature type="transmembrane region" description="Helical" evidence="1">
    <location>
        <begin position="29"/>
        <end position="47"/>
    </location>
</feature>
<accession>A0ABV7GXG4</accession>
<dbReference type="RefSeq" id="WP_275634474.1">
    <property type="nucleotide sequence ID" value="NZ_JARGYD010000009.1"/>
</dbReference>
<evidence type="ECO:0000313" key="3">
    <source>
        <dbReference type="Proteomes" id="UP001595632"/>
    </source>
</evidence>
<feature type="transmembrane region" description="Helical" evidence="1">
    <location>
        <begin position="84"/>
        <end position="102"/>
    </location>
</feature>
<protein>
    <submittedName>
        <fullName evidence="2">HdeD family acid-resistance protein</fullName>
    </submittedName>
</protein>
<organism evidence="2 3">
    <name type="scientific">Psychromarinibacter halotolerans</name>
    <dbReference type="NCBI Taxonomy" id="1775175"/>
    <lineage>
        <taxon>Bacteria</taxon>
        <taxon>Pseudomonadati</taxon>
        <taxon>Pseudomonadota</taxon>
        <taxon>Alphaproteobacteria</taxon>
        <taxon>Rhodobacterales</taxon>
        <taxon>Paracoccaceae</taxon>
        <taxon>Psychromarinibacter</taxon>
    </lineage>
</organism>